<keyword evidence="1" id="KW-0175">Coiled coil</keyword>
<protein>
    <submittedName>
        <fullName evidence="2">Uncharacterized protein</fullName>
    </submittedName>
</protein>
<dbReference type="OrthoDB" id="242123at2759"/>
<dbReference type="VEuPathDB" id="TriTrypDB:TM35_000131900"/>
<name>A0A1X0NWU5_9TRYP</name>
<accession>A0A1X0NWU5</accession>
<evidence type="ECO:0000256" key="1">
    <source>
        <dbReference type="SAM" id="Coils"/>
    </source>
</evidence>
<keyword evidence="3" id="KW-1185">Reference proteome</keyword>
<organism evidence="2 3">
    <name type="scientific">Trypanosoma theileri</name>
    <dbReference type="NCBI Taxonomy" id="67003"/>
    <lineage>
        <taxon>Eukaryota</taxon>
        <taxon>Discoba</taxon>
        <taxon>Euglenozoa</taxon>
        <taxon>Kinetoplastea</taxon>
        <taxon>Metakinetoplastina</taxon>
        <taxon>Trypanosomatida</taxon>
        <taxon>Trypanosomatidae</taxon>
        <taxon>Trypanosoma</taxon>
    </lineage>
</organism>
<dbReference type="AlphaFoldDB" id="A0A1X0NWU5"/>
<proteinExistence type="predicted"/>
<dbReference type="EMBL" id="NBCO01000013">
    <property type="protein sequence ID" value="ORC89186.1"/>
    <property type="molecule type" value="Genomic_DNA"/>
</dbReference>
<sequence>MILNEERKSEDSAYWLAELRQYEEKIARLTEALERRNEEFVAAEGSLIKLIDENLSGGSHFATLVDSSRATNEREHIDTLCHLQDEIKLNRQGLQEAQKHEQLTGTVLARITSFISENDEGWGPYLSHLRMAVECFQNIWIESEKHNKKLKERLKMIVDEKDINDSLSGSRRDQLQFSYIEKKMAPLFVEVNRKTRYLLECIAVITVSLKRKRELCLMNREHLEKAHETANLQLKKYRNVLKDVGRALDSVEQALYTIRMTNNNKENSRDELQKELLILETTPNAMEYVTAIVEAAVREKTELMVLNQALEEARRISQKVLSMEKEVLESAKTQTIALEGTQHTLSKLQESLLILEKEKIELQERIEANHDMKQKHSREVEGQKKIMKEIQKEYEEIEESKRMFETEAKPFYISLNETKKQIEILRSQLESKTSRKAMLYDEKKMVEDNIKQLKSDCERSRTDIIEMHRGILTLKQQKEEASRYLKYVTSLVSDSVVSVPSMPFTHQQEMSKNHGEESLRELIIVKNRTLVEKARREQRQSLTVRGPSISSRIVPNKSYDGFVTDKYDVKYPLSSSMTQQPPHATNSLTPVVVNSVSAHYSSDVVAGESREASVFLTKEEHPSSTTSRIIRKSPEEYLFTFPSTSVIHAPNVKIGSNPLGRIEGSSMMPSSEPQISWNRDENKETSSTIASINLRLHDILNRKY</sequence>
<dbReference type="Proteomes" id="UP000192257">
    <property type="component" value="Unassembled WGS sequence"/>
</dbReference>
<dbReference type="GeneID" id="39985186"/>
<dbReference type="RefSeq" id="XP_028883252.1">
    <property type="nucleotide sequence ID" value="XM_029025406.1"/>
</dbReference>
<gene>
    <name evidence="2" type="ORF">TM35_000131900</name>
</gene>
<reference evidence="2 3" key="1">
    <citation type="submission" date="2017-03" db="EMBL/GenBank/DDBJ databases">
        <title>An alternative strategy for trypanosome survival in the mammalian bloodstream revealed through genome and transcriptome analysis of the ubiquitous bovine parasite Trypanosoma (Megatrypanum) theileri.</title>
        <authorList>
            <person name="Kelly S."/>
            <person name="Ivens A."/>
            <person name="Mott A."/>
            <person name="O'Neill E."/>
            <person name="Emms D."/>
            <person name="Macleod O."/>
            <person name="Voorheis P."/>
            <person name="Matthews J."/>
            <person name="Matthews K."/>
            <person name="Carrington M."/>
        </authorList>
    </citation>
    <scope>NUCLEOTIDE SEQUENCE [LARGE SCALE GENOMIC DNA]</scope>
    <source>
        <strain evidence="2">Edinburgh</strain>
    </source>
</reference>
<evidence type="ECO:0000313" key="2">
    <source>
        <dbReference type="EMBL" id="ORC89186.1"/>
    </source>
</evidence>
<comment type="caution">
    <text evidence="2">The sequence shown here is derived from an EMBL/GenBank/DDBJ whole genome shotgun (WGS) entry which is preliminary data.</text>
</comment>
<evidence type="ECO:0000313" key="3">
    <source>
        <dbReference type="Proteomes" id="UP000192257"/>
    </source>
</evidence>
<feature type="coiled-coil region" evidence="1">
    <location>
        <begin position="220"/>
        <end position="463"/>
    </location>
</feature>